<sequence>MPRTQDMATLVEHRSDFFAQGMILIADDDLIYN</sequence>
<proteinExistence type="predicted"/>
<reference evidence="1" key="1">
    <citation type="submission" date="2016-04" db="EMBL/GenBank/DDBJ databases">
        <authorList>
            <person name="Evans L.H."/>
            <person name="Alamgir A."/>
            <person name="Owens N."/>
            <person name="Weber N.D."/>
            <person name="Virtaneva K."/>
            <person name="Barbian K."/>
            <person name="Babar A."/>
            <person name="Rosenke K."/>
        </authorList>
    </citation>
    <scope>NUCLEOTIDE SEQUENCE [LARGE SCALE GENOMIC DNA]</scope>
    <source>
        <strain evidence="1">CBS 101.48</strain>
    </source>
</reference>
<dbReference type="EMBL" id="LT554616">
    <property type="protein sequence ID" value="SAM06541.1"/>
    <property type="molecule type" value="Genomic_DNA"/>
</dbReference>
<dbReference type="Proteomes" id="UP000078561">
    <property type="component" value="Unassembled WGS sequence"/>
</dbReference>
<accession>A0A168RDE1</accession>
<evidence type="ECO:0000313" key="1">
    <source>
        <dbReference type="EMBL" id="SAM06541.1"/>
    </source>
</evidence>
<evidence type="ECO:0000313" key="2">
    <source>
        <dbReference type="Proteomes" id="UP000078561"/>
    </source>
</evidence>
<keyword evidence="2" id="KW-1185">Reference proteome</keyword>
<protein>
    <submittedName>
        <fullName evidence="1">Uncharacterized protein</fullName>
    </submittedName>
</protein>
<name>A0A168RDE1_ABSGL</name>
<organism evidence="1">
    <name type="scientific">Absidia glauca</name>
    <name type="common">Pin mould</name>
    <dbReference type="NCBI Taxonomy" id="4829"/>
    <lineage>
        <taxon>Eukaryota</taxon>
        <taxon>Fungi</taxon>
        <taxon>Fungi incertae sedis</taxon>
        <taxon>Mucoromycota</taxon>
        <taxon>Mucoromycotina</taxon>
        <taxon>Mucoromycetes</taxon>
        <taxon>Mucorales</taxon>
        <taxon>Cunninghamellaceae</taxon>
        <taxon>Absidia</taxon>
    </lineage>
</organism>
<dbReference type="InParanoid" id="A0A168RDE1"/>
<dbReference type="AlphaFoldDB" id="A0A168RDE1"/>
<feature type="non-terminal residue" evidence="1">
    <location>
        <position position="33"/>
    </location>
</feature>
<gene>
    <name evidence="1" type="primary">ABSGL_12429.1 scaffold 12851</name>
</gene>